<evidence type="ECO:0000313" key="2">
    <source>
        <dbReference type="EMBL" id="KAK0735419.1"/>
    </source>
</evidence>
<evidence type="ECO:0000256" key="1">
    <source>
        <dbReference type="SAM" id="MobiDB-lite"/>
    </source>
</evidence>
<proteinExistence type="predicted"/>
<dbReference type="EMBL" id="JAUKTV010000007">
    <property type="protein sequence ID" value="KAK0735419.1"/>
    <property type="molecule type" value="Genomic_DNA"/>
</dbReference>
<feature type="compositionally biased region" description="Polar residues" evidence="1">
    <location>
        <begin position="389"/>
        <end position="400"/>
    </location>
</feature>
<evidence type="ECO:0000313" key="3">
    <source>
        <dbReference type="Proteomes" id="UP001172159"/>
    </source>
</evidence>
<dbReference type="AlphaFoldDB" id="A0AA40BJJ8"/>
<feature type="compositionally biased region" description="Basic and acidic residues" evidence="1">
    <location>
        <begin position="35"/>
        <end position="51"/>
    </location>
</feature>
<dbReference type="Proteomes" id="UP001172159">
    <property type="component" value="Unassembled WGS sequence"/>
</dbReference>
<protein>
    <submittedName>
        <fullName evidence="2">Uncharacterized protein</fullName>
    </submittedName>
</protein>
<reference evidence="2" key="1">
    <citation type="submission" date="2023-06" db="EMBL/GenBank/DDBJ databases">
        <title>Genome-scale phylogeny and comparative genomics of the fungal order Sordariales.</title>
        <authorList>
            <consortium name="Lawrence Berkeley National Laboratory"/>
            <person name="Hensen N."/>
            <person name="Bonometti L."/>
            <person name="Westerberg I."/>
            <person name="Brannstrom I.O."/>
            <person name="Guillou S."/>
            <person name="Cros-Aarteil S."/>
            <person name="Calhoun S."/>
            <person name="Haridas S."/>
            <person name="Kuo A."/>
            <person name="Mondo S."/>
            <person name="Pangilinan J."/>
            <person name="Riley R."/>
            <person name="Labutti K."/>
            <person name="Andreopoulos B."/>
            <person name="Lipzen A."/>
            <person name="Chen C."/>
            <person name="Yanf M."/>
            <person name="Daum C."/>
            <person name="Ng V."/>
            <person name="Clum A."/>
            <person name="Steindorff A."/>
            <person name="Ohm R."/>
            <person name="Martin F."/>
            <person name="Silar P."/>
            <person name="Natvig D."/>
            <person name="Lalanne C."/>
            <person name="Gautier V."/>
            <person name="Ament-Velasquez S.L."/>
            <person name="Kruys A."/>
            <person name="Hutchinson M.I."/>
            <person name="Powell A.J."/>
            <person name="Barry K."/>
            <person name="Miller A.N."/>
            <person name="Grigoriev I.V."/>
            <person name="Debuchy R."/>
            <person name="Gladieux P."/>
            <person name="Thoren M.H."/>
            <person name="Johannesson H."/>
        </authorList>
    </citation>
    <scope>NUCLEOTIDE SEQUENCE</scope>
    <source>
        <strain evidence="2">CBS 540.89</strain>
    </source>
</reference>
<sequence length="435" mass="49770">MLQRFGRAISRPVALEFHIPTCEPSPSYRQLHNSTRKETEDSRDDDPRSAYERSVESLNIDHDSKTVTTAVGTLPLSPLMDPSFHEARDRFSKTKPKQAQRPKDKFRRQLERNPYVRMLADSVRSCDVTGTALPKFFMQRFKLVQHPTTDTTWWMPQDLESKVPKEGEETQPVTELPGPSAYTLNSRLFLQEFVKQKGVYSSSPKKLLRATDSGSGRLASSLNEARWREDMDRYLLETMRKRVYEGLLHAAHMAEQGGEDGRPRKYVTKVESWEVVNELKHRQCVLFFGPPEGASFNPTMASVPSPISTMAIKGSKFGAKLAVHDMRAVMGKEYLARLRQESELLRDGSLYLLRGQATMRLHMLIWKLQGYFAGWEDSVGEVNYKDDATPQQTENPTATLDQHETSAQREPDLQLEEGWESSLDDDLERAEDLRD</sequence>
<comment type="caution">
    <text evidence="2">The sequence shown here is derived from an EMBL/GenBank/DDBJ whole genome shotgun (WGS) entry which is preliminary data.</text>
</comment>
<feature type="region of interest" description="Disordered" evidence="1">
    <location>
        <begin position="21"/>
        <end position="51"/>
    </location>
</feature>
<accession>A0AA40BJJ8</accession>
<gene>
    <name evidence="2" type="ORF">B0T21DRAFT_186211</name>
</gene>
<organism evidence="2 3">
    <name type="scientific">Apiosordaria backusii</name>
    <dbReference type="NCBI Taxonomy" id="314023"/>
    <lineage>
        <taxon>Eukaryota</taxon>
        <taxon>Fungi</taxon>
        <taxon>Dikarya</taxon>
        <taxon>Ascomycota</taxon>
        <taxon>Pezizomycotina</taxon>
        <taxon>Sordariomycetes</taxon>
        <taxon>Sordariomycetidae</taxon>
        <taxon>Sordariales</taxon>
        <taxon>Lasiosphaeriaceae</taxon>
        <taxon>Apiosordaria</taxon>
    </lineage>
</organism>
<feature type="compositionally biased region" description="Acidic residues" evidence="1">
    <location>
        <begin position="413"/>
        <end position="429"/>
    </location>
</feature>
<keyword evidence="3" id="KW-1185">Reference proteome</keyword>
<feature type="region of interest" description="Disordered" evidence="1">
    <location>
        <begin position="386"/>
        <end position="435"/>
    </location>
</feature>
<name>A0AA40BJJ8_9PEZI</name>
<feature type="compositionally biased region" description="Basic and acidic residues" evidence="1">
    <location>
        <begin position="401"/>
        <end position="412"/>
    </location>
</feature>